<evidence type="ECO:0000313" key="1">
    <source>
        <dbReference type="EMBL" id="GFG74743.1"/>
    </source>
</evidence>
<dbReference type="RefSeq" id="WP_163757004.1">
    <property type="nucleotide sequence ID" value="NZ_BLKW01000004.1"/>
</dbReference>
<evidence type="ECO:0008006" key="3">
    <source>
        <dbReference type="Google" id="ProtNLM"/>
    </source>
</evidence>
<protein>
    <recommendedName>
        <fullName evidence="3">RecT family protein</fullName>
    </recommendedName>
</protein>
<evidence type="ECO:0000313" key="2">
    <source>
        <dbReference type="Proteomes" id="UP000465361"/>
    </source>
</evidence>
<dbReference type="AlphaFoldDB" id="A0A7I9XYC9"/>
<dbReference type="EMBL" id="BLKW01000004">
    <property type="protein sequence ID" value="GFG74743.1"/>
    <property type="molecule type" value="Genomic_DNA"/>
</dbReference>
<organism evidence="1 2">
    <name type="scientific">Mycobacterium botniense</name>
    <dbReference type="NCBI Taxonomy" id="84962"/>
    <lineage>
        <taxon>Bacteria</taxon>
        <taxon>Bacillati</taxon>
        <taxon>Actinomycetota</taxon>
        <taxon>Actinomycetes</taxon>
        <taxon>Mycobacteriales</taxon>
        <taxon>Mycobacteriaceae</taxon>
        <taxon>Mycobacterium</taxon>
    </lineage>
</organism>
<gene>
    <name evidence="1" type="ORF">MBOT_21080</name>
</gene>
<keyword evidence="2" id="KW-1185">Reference proteome</keyword>
<accession>A0A7I9XYC9</accession>
<name>A0A7I9XYC9_9MYCO</name>
<dbReference type="Proteomes" id="UP000465361">
    <property type="component" value="Unassembled WGS sequence"/>
</dbReference>
<comment type="caution">
    <text evidence="1">The sequence shown here is derived from an EMBL/GenBank/DDBJ whole genome shotgun (WGS) entry which is preliminary data.</text>
</comment>
<sequence length="281" mass="31543">MSGYQPIVSKTPARMGAFDERDTDLIRYLGLNPAKPEDRAAVAVCRHYGFDPLLKHVVVIPRSGVYITRDGLLHVAHRSGQLDGIVVEQEPVLDGERGEWVARVSVWRKDMSHPFTYPGRYPADGGNDRYAPEMALKAAEAHALRRAFEVAGLPALDEQREPANETPHTGRLFADVSGDAEQPASKAAESHRRKWLNRMFALLHEVDCNDRGDQLIVLRHLTGREDLDHRDGLTDEELRDVVHTLNELRKRGNLSGRVKEILNTAAIAAEEQLVKRESELE</sequence>
<reference evidence="1 2" key="1">
    <citation type="journal article" date="2019" name="Emerg. Microbes Infect.">
        <title>Comprehensive subspecies identification of 175 nontuberculous mycobacteria species based on 7547 genomic profiles.</title>
        <authorList>
            <person name="Matsumoto Y."/>
            <person name="Kinjo T."/>
            <person name="Motooka D."/>
            <person name="Nabeya D."/>
            <person name="Jung N."/>
            <person name="Uechi K."/>
            <person name="Horii T."/>
            <person name="Iida T."/>
            <person name="Fujita J."/>
            <person name="Nakamura S."/>
        </authorList>
    </citation>
    <scope>NUCLEOTIDE SEQUENCE [LARGE SCALE GENOMIC DNA]</scope>
    <source>
        <strain evidence="1 2">JCM 17322</strain>
    </source>
</reference>
<proteinExistence type="predicted"/>